<dbReference type="RefSeq" id="WP_085028660.1">
    <property type="nucleotide sequence ID" value="NZ_CP020772.1"/>
</dbReference>
<evidence type="ECO:0000256" key="5">
    <source>
        <dbReference type="PIRNR" id="PIRNR016557"/>
    </source>
</evidence>
<dbReference type="EC" id="3.1.3.48" evidence="5"/>
<comment type="similarity">
    <text evidence="1 5">Belongs to the metallo-dependent hydrolases superfamily. CpsB/CapC family.</text>
</comment>
<evidence type="ECO:0000256" key="2">
    <source>
        <dbReference type="ARBA" id="ARBA00022801"/>
    </source>
</evidence>
<dbReference type="InterPro" id="IPR016667">
    <property type="entry name" value="Caps_polysacc_synth_CpsB/CapC"/>
</dbReference>
<dbReference type="Proteomes" id="UP000192527">
    <property type="component" value="Chromosome"/>
</dbReference>
<dbReference type="OrthoDB" id="9788539at2"/>
<dbReference type="GO" id="GO:0030145">
    <property type="term" value="F:manganese ion binding"/>
    <property type="evidence" value="ECO:0007669"/>
    <property type="project" value="UniProtKB-UniRule"/>
</dbReference>
<organism evidence="6 7">
    <name type="scientific">Halobacillus mangrovi</name>
    <dbReference type="NCBI Taxonomy" id="402384"/>
    <lineage>
        <taxon>Bacteria</taxon>
        <taxon>Bacillati</taxon>
        <taxon>Bacillota</taxon>
        <taxon>Bacilli</taxon>
        <taxon>Bacillales</taxon>
        <taxon>Bacillaceae</taxon>
        <taxon>Halobacillus</taxon>
    </lineage>
</organism>
<accession>A0A1W5ZSL3</accession>
<dbReference type="SUPFAM" id="SSF89550">
    <property type="entry name" value="PHP domain-like"/>
    <property type="match status" value="1"/>
</dbReference>
<dbReference type="KEGG" id="hmn:HM131_05280"/>
<evidence type="ECO:0000256" key="1">
    <source>
        <dbReference type="ARBA" id="ARBA00005750"/>
    </source>
</evidence>
<comment type="catalytic activity">
    <reaction evidence="4 5">
        <text>O-phospho-L-tyrosyl-[protein] + H2O = L-tyrosyl-[protein] + phosphate</text>
        <dbReference type="Rhea" id="RHEA:10684"/>
        <dbReference type="Rhea" id="RHEA-COMP:10136"/>
        <dbReference type="Rhea" id="RHEA-COMP:20101"/>
        <dbReference type="ChEBI" id="CHEBI:15377"/>
        <dbReference type="ChEBI" id="CHEBI:43474"/>
        <dbReference type="ChEBI" id="CHEBI:46858"/>
        <dbReference type="ChEBI" id="CHEBI:61978"/>
        <dbReference type="EC" id="3.1.3.48"/>
    </reaction>
</comment>
<dbReference type="Gene3D" id="3.20.20.140">
    <property type="entry name" value="Metal-dependent hydrolases"/>
    <property type="match status" value="1"/>
</dbReference>
<dbReference type="PANTHER" id="PTHR39181:SF1">
    <property type="entry name" value="TYROSINE-PROTEIN PHOSPHATASE YWQE"/>
    <property type="match status" value="1"/>
</dbReference>
<keyword evidence="7" id="KW-1185">Reference proteome</keyword>
<protein>
    <recommendedName>
        <fullName evidence="5">Tyrosine-protein phosphatase</fullName>
        <ecNumber evidence="5">3.1.3.48</ecNumber>
    </recommendedName>
</protein>
<evidence type="ECO:0000313" key="7">
    <source>
        <dbReference type="Proteomes" id="UP000192527"/>
    </source>
</evidence>
<dbReference type="InterPro" id="IPR016195">
    <property type="entry name" value="Pol/histidinol_Pase-like"/>
</dbReference>
<evidence type="ECO:0000256" key="4">
    <source>
        <dbReference type="ARBA" id="ARBA00051722"/>
    </source>
</evidence>
<dbReference type="GO" id="GO:0004725">
    <property type="term" value="F:protein tyrosine phosphatase activity"/>
    <property type="evidence" value="ECO:0007669"/>
    <property type="project" value="UniProtKB-UniRule"/>
</dbReference>
<keyword evidence="3 5" id="KW-0904">Protein phosphatase</keyword>
<dbReference type="AlphaFoldDB" id="A0A1W5ZSL3"/>
<dbReference type="STRING" id="402384.HM131_05280"/>
<proteinExistence type="inferred from homology"/>
<sequence length="257" mass="28988">MIDLHSHILPRVDDGAVSLKDSIEMAKAAVEDGITEIVATPHHKTTRFDNYKSEILPKVNKLNEALAEQGIPLTVLPGQETRVYGDFVDDLQNGEILTINEHTNYVLVEFPHAQVPWFAKQLLYNLQMGGYRPIIVHPERNEQLIEEPDLLYEFVSNGAFTQLTAGSICGHFGKEYKKFSYELMNANLAHLISCDAHNTSHRGFCLTEAYTAVRAEYGLERVFFFAENAEAVVEGNMVDTFEPEQVKRSKLLGLFSK</sequence>
<reference evidence="6 7" key="1">
    <citation type="submission" date="2017-04" db="EMBL/GenBank/DDBJ databases">
        <title>The whole genome sequencing and assembly of Halobacillus mangrovi strain.</title>
        <authorList>
            <person name="Lee S.-J."/>
            <person name="Park M.-K."/>
            <person name="Kim J.-Y."/>
            <person name="Lee Y.-J."/>
            <person name="Yi H."/>
            <person name="Bahn Y.-S."/>
            <person name="Kim J.F."/>
            <person name="Lee D.-W."/>
        </authorList>
    </citation>
    <scope>NUCLEOTIDE SEQUENCE [LARGE SCALE GENOMIC DNA]</scope>
    <source>
        <strain evidence="6 7">KTB 131</strain>
    </source>
</reference>
<gene>
    <name evidence="6" type="ORF">HM131_05280</name>
</gene>
<name>A0A1W5ZSL3_9BACI</name>
<keyword evidence="2 5" id="KW-0378">Hydrolase</keyword>
<evidence type="ECO:0000313" key="6">
    <source>
        <dbReference type="EMBL" id="ARI76282.1"/>
    </source>
</evidence>
<dbReference type="PANTHER" id="PTHR39181">
    <property type="entry name" value="TYROSINE-PROTEIN PHOSPHATASE YWQE"/>
    <property type="match status" value="1"/>
</dbReference>
<dbReference type="PIRSF" id="PIRSF016557">
    <property type="entry name" value="Caps_synth_CpsB"/>
    <property type="match status" value="1"/>
</dbReference>
<dbReference type="EMBL" id="CP020772">
    <property type="protein sequence ID" value="ARI76282.1"/>
    <property type="molecule type" value="Genomic_DNA"/>
</dbReference>
<evidence type="ECO:0000256" key="3">
    <source>
        <dbReference type="ARBA" id="ARBA00022912"/>
    </source>
</evidence>
<dbReference type="Pfam" id="PF19567">
    <property type="entry name" value="CpsB_CapC"/>
    <property type="match status" value="1"/>
</dbReference>